<evidence type="ECO:0000313" key="3">
    <source>
        <dbReference type="Proteomes" id="UP001213015"/>
    </source>
</evidence>
<accession>A0AAP3GVA1</accession>
<dbReference type="RefSeq" id="WP_006586933.1">
    <property type="nucleotide sequence ID" value="NZ_CABMGH010000061.1"/>
</dbReference>
<dbReference type="Pfam" id="PF03780">
    <property type="entry name" value="Asp23"/>
    <property type="match status" value="1"/>
</dbReference>
<organism evidence="2 3">
    <name type="scientific">Lactobacillus mulieris</name>
    <dbReference type="NCBI Taxonomy" id="2508708"/>
    <lineage>
        <taxon>Bacteria</taxon>
        <taxon>Bacillati</taxon>
        <taxon>Bacillota</taxon>
        <taxon>Bacilli</taxon>
        <taxon>Lactobacillales</taxon>
        <taxon>Lactobacillaceae</taxon>
        <taxon>Lactobacillus</taxon>
    </lineage>
</organism>
<dbReference type="PANTHER" id="PTHR34297">
    <property type="entry name" value="HYPOTHETICAL CYTOSOLIC PROTEIN-RELATED"/>
    <property type="match status" value="1"/>
</dbReference>
<dbReference type="PANTHER" id="PTHR34297:SF1">
    <property type="entry name" value="ASP23_GLS24 FAMILY ENVELOPE STRESS RESPONSE PROTEIN"/>
    <property type="match status" value="1"/>
</dbReference>
<comment type="similarity">
    <text evidence="1">Belongs to the asp23 family.</text>
</comment>
<dbReference type="GeneID" id="97459759"/>
<dbReference type="Proteomes" id="UP001213015">
    <property type="component" value="Unassembled WGS sequence"/>
</dbReference>
<gene>
    <name evidence="2" type="ORF">L2422_00525</name>
</gene>
<dbReference type="AlphaFoldDB" id="A0AAP3GVA1"/>
<reference evidence="2" key="1">
    <citation type="submission" date="2022-01" db="EMBL/GenBank/DDBJ databases">
        <title>VMRC isolate genome collection.</title>
        <authorList>
            <person name="France M."/>
            <person name="Rutt L."/>
            <person name="Humphrys M."/>
            <person name="Ravel J."/>
        </authorList>
    </citation>
    <scope>NUCLEOTIDE SEQUENCE</scope>
    <source>
        <strain evidence="2">C0127B5</strain>
    </source>
</reference>
<dbReference type="InterPro" id="IPR005531">
    <property type="entry name" value="Asp23"/>
</dbReference>
<dbReference type="EMBL" id="JAKHLF010000001">
    <property type="protein sequence ID" value="MCZ3844007.1"/>
    <property type="molecule type" value="Genomic_DNA"/>
</dbReference>
<evidence type="ECO:0000313" key="2">
    <source>
        <dbReference type="EMBL" id="MCZ3844007.1"/>
    </source>
</evidence>
<protein>
    <submittedName>
        <fullName evidence="2">Asp23/Gls24 family envelope stress response protein</fullName>
    </submittedName>
</protein>
<evidence type="ECO:0000256" key="1">
    <source>
        <dbReference type="ARBA" id="ARBA00005721"/>
    </source>
</evidence>
<proteinExistence type="inferred from homology"/>
<comment type="caution">
    <text evidence="2">The sequence shown here is derived from an EMBL/GenBank/DDBJ whole genome shotgun (WGS) entry which is preliminary data.</text>
</comment>
<sequence length="148" mass="15947">MADSSTILLTSNQTGDEIKIDLSVLEVILAIAAEKVDGVAAMRGSLKSGLNWVLGRQDRGKGVAVSVDQNHEIIADVYAYFDAGVNVPKVAAKIQEKLAGQLSQMTDLTLTTVNVHVVGLIFPDEKAHVTKVEEDKKELFPESEKDGE</sequence>
<name>A0AAP3GVA1_9LACO</name>